<dbReference type="GO" id="GO:0005385">
    <property type="term" value="F:zinc ion transmembrane transporter activity"/>
    <property type="evidence" value="ECO:0007669"/>
    <property type="project" value="InterPro"/>
</dbReference>
<evidence type="ECO:0000313" key="11">
    <source>
        <dbReference type="Proteomes" id="UP000650833"/>
    </source>
</evidence>
<dbReference type="NCBIfam" id="TIGR01297">
    <property type="entry name" value="CDF"/>
    <property type="match status" value="1"/>
</dbReference>
<dbReference type="GO" id="GO:0031410">
    <property type="term" value="C:cytoplasmic vesicle"/>
    <property type="evidence" value="ECO:0007669"/>
    <property type="project" value="TreeGrafter"/>
</dbReference>
<name>A0A8H7RJB8_9FUNG</name>
<evidence type="ECO:0000313" key="10">
    <source>
        <dbReference type="EMBL" id="KAG2211500.1"/>
    </source>
</evidence>
<dbReference type="OrthoDB" id="78669at2759"/>
<dbReference type="InterPro" id="IPR058533">
    <property type="entry name" value="Cation_efflux_TM"/>
</dbReference>
<dbReference type="InterPro" id="IPR027469">
    <property type="entry name" value="Cation_efflux_TMD_sf"/>
</dbReference>
<feature type="transmembrane region" description="Helical" evidence="8">
    <location>
        <begin position="153"/>
        <end position="173"/>
    </location>
</feature>
<dbReference type="GO" id="GO:0005794">
    <property type="term" value="C:Golgi apparatus"/>
    <property type="evidence" value="ECO:0007669"/>
    <property type="project" value="TreeGrafter"/>
</dbReference>
<evidence type="ECO:0000256" key="7">
    <source>
        <dbReference type="ARBA" id="ARBA00023136"/>
    </source>
</evidence>
<dbReference type="PANTHER" id="PTHR45755:SF4">
    <property type="entry name" value="ZINC TRANSPORTER 7"/>
    <property type="match status" value="1"/>
</dbReference>
<protein>
    <recommendedName>
        <fullName evidence="9">Cation efflux protein transmembrane domain-containing protein</fullName>
    </recommendedName>
</protein>
<evidence type="ECO:0000256" key="2">
    <source>
        <dbReference type="ARBA" id="ARBA00008873"/>
    </source>
</evidence>
<feature type="transmembrane region" description="Helical" evidence="8">
    <location>
        <begin position="200"/>
        <end position="225"/>
    </location>
</feature>
<gene>
    <name evidence="10" type="ORF">INT46_008629</name>
</gene>
<dbReference type="PANTHER" id="PTHR45755">
    <property type="match status" value="1"/>
</dbReference>
<keyword evidence="6" id="KW-0406">Ion transport</keyword>
<dbReference type="InterPro" id="IPR002524">
    <property type="entry name" value="Cation_efflux"/>
</dbReference>
<comment type="subcellular location">
    <subcellularLocation>
        <location evidence="1">Membrane</location>
        <topology evidence="1">Multi-pass membrane protein</topology>
    </subcellularLocation>
</comment>
<evidence type="ECO:0000256" key="4">
    <source>
        <dbReference type="ARBA" id="ARBA00022692"/>
    </source>
</evidence>
<keyword evidence="3" id="KW-0813">Transport</keyword>
<dbReference type="GO" id="GO:1904257">
    <property type="term" value="P:zinc ion import into Golgi lumen"/>
    <property type="evidence" value="ECO:0007669"/>
    <property type="project" value="TreeGrafter"/>
</dbReference>
<feature type="transmembrane region" description="Helical" evidence="8">
    <location>
        <begin position="231"/>
        <end position="249"/>
    </location>
</feature>
<dbReference type="Pfam" id="PF01545">
    <property type="entry name" value="Cation_efflux"/>
    <property type="match status" value="1"/>
</dbReference>
<dbReference type="GO" id="GO:0016020">
    <property type="term" value="C:membrane"/>
    <property type="evidence" value="ECO:0007669"/>
    <property type="project" value="UniProtKB-SubCell"/>
</dbReference>
<evidence type="ECO:0000259" key="9">
    <source>
        <dbReference type="Pfam" id="PF01545"/>
    </source>
</evidence>
<dbReference type="Proteomes" id="UP000650833">
    <property type="component" value="Unassembled WGS sequence"/>
</dbReference>
<proteinExistence type="inferred from homology"/>
<keyword evidence="5 8" id="KW-1133">Transmembrane helix</keyword>
<evidence type="ECO:0000256" key="5">
    <source>
        <dbReference type="ARBA" id="ARBA00022989"/>
    </source>
</evidence>
<keyword evidence="7 8" id="KW-0472">Membrane</keyword>
<keyword evidence="4 8" id="KW-0812">Transmembrane</keyword>
<dbReference type="AlphaFoldDB" id="A0A8H7RJB8"/>
<comment type="similarity">
    <text evidence="2">Belongs to the cation diffusion facilitator (CDF) transporter (TC 2.A.4) family. SLC30A subfamily.</text>
</comment>
<reference evidence="10" key="1">
    <citation type="submission" date="2020-12" db="EMBL/GenBank/DDBJ databases">
        <title>Metabolic potential, ecology and presence of endohyphal bacteria is reflected in genomic diversity of Mucoromycotina.</title>
        <authorList>
            <person name="Muszewska A."/>
            <person name="Okrasinska A."/>
            <person name="Steczkiewicz K."/>
            <person name="Drgas O."/>
            <person name="Orlowska M."/>
            <person name="Perlinska-Lenart U."/>
            <person name="Aleksandrzak-Piekarczyk T."/>
            <person name="Szatraj K."/>
            <person name="Zielenkiewicz U."/>
            <person name="Pilsyk S."/>
            <person name="Malc E."/>
            <person name="Mieczkowski P."/>
            <person name="Kruszewska J.S."/>
            <person name="Biernat P."/>
            <person name="Pawlowska J."/>
        </authorList>
    </citation>
    <scope>NUCLEOTIDE SEQUENCE</scope>
    <source>
        <strain evidence="10">CBS 226.32</strain>
    </source>
</reference>
<evidence type="ECO:0000256" key="3">
    <source>
        <dbReference type="ARBA" id="ARBA00022448"/>
    </source>
</evidence>
<dbReference type="SUPFAM" id="SSF161111">
    <property type="entry name" value="Cation efflux protein transmembrane domain-like"/>
    <property type="match status" value="1"/>
</dbReference>
<dbReference type="EMBL" id="JAEPRC010000064">
    <property type="protein sequence ID" value="KAG2211500.1"/>
    <property type="molecule type" value="Genomic_DNA"/>
</dbReference>
<accession>A0A8H7RJB8</accession>
<organism evidence="10 11">
    <name type="scientific">Mucor plumbeus</name>
    <dbReference type="NCBI Taxonomy" id="97098"/>
    <lineage>
        <taxon>Eukaryota</taxon>
        <taxon>Fungi</taxon>
        <taxon>Fungi incertae sedis</taxon>
        <taxon>Mucoromycota</taxon>
        <taxon>Mucoromycotina</taxon>
        <taxon>Mucoromycetes</taxon>
        <taxon>Mucorales</taxon>
        <taxon>Mucorineae</taxon>
        <taxon>Mucoraceae</taxon>
        <taxon>Mucor</taxon>
    </lineage>
</organism>
<feature type="transmembrane region" description="Helical" evidence="8">
    <location>
        <begin position="78"/>
        <end position="100"/>
    </location>
</feature>
<dbReference type="Gene3D" id="1.20.1510.10">
    <property type="entry name" value="Cation efflux protein transmembrane domain"/>
    <property type="match status" value="1"/>
</dbReference>
<feature type="transmembrane region" description="Helical" evidence="8">
    <location>
        <begin position="120"/>
        <end position="141"/>
    </location>
</feature>
<keyword evidence="11" id="KW-1185">Reference proteome</keyword>
<dbReference type="InterPro" id="IPR045316">
    <property type="entry name" value="Msc2-like"/>
</dbReference>
<sequence length="427" mass="46878">MFNSSPLDLPTHTTPYGKTATLAYSSSSNSSPLRTAKQSLEIILSNNDSKQIFYFLLLNLSYMFVQLTYGVWTNSLGLISDAIHMFFDCLALGVGLFAAVMSKWPSNSEFSYGYSRIETVAAFFNGVFLVLISLSIVTEAIQRLIDPPQMNTHRLLFISFIGLVVNLVGIFAFNHGHAHGGHDHHHHGHDHGHNANMQGVFLHIMADTLGSVGVIVSTLLIKWFGWTGFDPIASIFIAVLIIASVIPLIKQSSAVMMLELDDSAVATIEGTLEELKHMEGVYSISHSRFWPCEAESVIGSIHVQVKDGVNIQEMRQNATELLKSHIHGLREVCVQIELQSAVKKNRFAVPQRGFFHTPAYTGPSMNNAYVNHRSTTTTSDVPTVMTTAPPPPSSINTAMSTPTTTNNIASNLPSPIISVLQKQTKKE</sequence>
<dbReference type="FunFam" id="1.20.1510.10:FF:000014">
    <property type="entry name" value="Cation efflux protein/ zinc transporter"/>
    <property type="match status" value="1"/>
</dbReference>
<evidence type="ECO:0000256" key="8">
    <source>
        <dbReference type="SAM" id="Phobius"/>
    </source>
</evidence>
<feature type="domain" description="Cation efflux protein transmembrane" evidence="9">
    <location>
        <begin position="52"/>
        <end position="257"/>
    </location>
</feature>
<comment type="caution">
    <text evidence="10">The sequence shown here is derived from an EMBL/GenBank/DDBJ whole genome shotgun (WGS) entry which is preliminary data.</text>
</comment>
<evidence type="ECO:0000256" key="6">
    <source>
        <dbReference type="ARBA" id="ARBA00023065"/>
    </source>
</evidence>
<feature type="transmembrane region" description="Helical" evidence="8">
    <location>
        <begin position="52"/>
        <end position="72"/>
    </location>
</feature>
<dbReference type="GO" id="GO:0006882">
    <property type="term" value="P:intracellular zinc ion homeostasis"/>
    <property type="evidence" value="ECO:0007669"/>
    <property type="project" value="InterPro"/>
</dbReference>
<evidence type="ECO:0000256" key="1">
    <source>
        <dbReference type="ARBA" id="ARBA00004141"/>
    </source>
</evidence>